<dbReference type="Proteomes" id="UP000799444">
    <property type="component" value="Unassembled WGS sequence"/>
</dbReference>
<protein>
    <recommendedName>
        <fullName evidence="2">BZIP domain-containing protein</fullName>
    </recommendedName>
</protein>
<keyword evidence="4" id="KW-1185">Reference proteome</keyword>
<feature type="compositionally biased region" description="Polar residues" evidence="1">
    <location>
        <begin position="438"/>
        <end position="449"/>
    </location>
</feature>
<gene>
    <name evidence="3" type="ORF">EJ04DRAFT_528038</name>
</gene>
<reference evidence="3" key="1">
    <citation type="journal article" date="2020" name="Stud. Mycol.">
        <title>101 Dothideomycetes genomes: a test case for predicting lifestyles and emergence of pathogens.</title>
        <authorList>
            <person name="Haridas S."/>
            <person name="Albert R."/>
            <person name="Binder M."/>
            <person name="Bloem J."/>
            <person name="Labutti K."/>
            <person name="Salamov A."/>
            <person name="Andreopoulos B."/>
            <person name="Baker S."/>
            <person name="Barry K."/>
            <person name="Bills G."/>
            <person name="Bluhm B."/>
            <person name="Cannon C."/>
            <person name="Castanera R."/>
            <person name="Culley D."/>
            <person name="Daum C."/>
            <person name="Ezra D."/>
            <person name="Gonzalez J."/>
            <person name="Henrissat B."/>
            <person name="Kuo A."/>
            <person name="Liang C."/>
            <person name="Lipzen A."/>
            <person name="Lutzoni F."/>
            <person name="Magnuson J."/>
            <person name="Mondo S."/>
            <person name="Nolan M."/>
            <person name="Ohm R."/>
            <person name="Pangilinan J."/>
            <person name="Park H.-J."/>
            <person name="Ramirez L."/>
            <person name="Alfaro M."/>
            <person name="Sun H."/>
            <person name="Tritt A."/>
            <person name="Yoshinaga Y."/>
            <person name="Zwiers L.-H."/>
            <person name="Turgeon B."/>
            <person name="Goodwin S."/>
            <person name="Spatafora J."/>
            <person name="Crous P."/>
            <person name="Grigoriev I."/>
        </authorList>
    </citation>
    <scope>NUCLEOTIDE SEQUENCE</scope>
    <source>
        <strain evidence="3">CBS 125425</strain>
    </source>
</reference>
<dbReference type="PROSITE" id="PS00036">
    <property type="entry name" value="BZIP_BASIC"/>
    <property type="match status" value="1"/>
</dbReference>
<feature type="region of interest" description="Disordered" evidence="1">
    <location>
        <begin position="120"/>
        <end position="449"/>
    </location>
</feature>
<evidence type="ECO:0000259" key="2">
    <source>
        <dbReference type="PROSITE" id="PS00036"/>
    </source>
</evidence>
<evidence type="ECO:0000256" key="1">
    <source>
        <dbReference type="SAM" id="MobiDB-lite"/>
    </source>
</evidence>
<proteinExistence type="predicted"/>
<dbReference type="AlphaFoldDB" id="A0A9P4QMM3"/>
<dbReference type="InterPro" id="IPR004827">
    <property type="entry name" value="bZIP"/>
</dbReference>
<dbReference type="OrthoDB" id="2247093at2759"/>
<organism evidence="3 4">
    <name type="scientific">Polyplosphaeria fusca</name>
    <dbReference type="NCBI Taxonomy" id="682080"/>
    <lineage>
        <taxon>Eukaryota</taxon>
        <taxon>Fungi</taxon>
        <taxon>Dikarya</taxon>
        <taxon>Ascomycota</taxon>
        <taxon>Pezizomycotina</taxon>
        <taxon>Dothideomycetes</taxon>
        <taxon>Pleosporomycetidae</taxon>
        <taxon>Pleosporales</taxon>
        <taxon>Tetraplosphaeriaceae</taxon>
        <taxon>Polyplosphaeria</taxon>
    </lineage>
</organism>
<dbReference type="EMBL" id="ML996254">
    <property type="protein sequence ID" value="KAF2729155.1"/>
    <property type="molecule type" value="Genomic_DNA"/>
</dbReference>
<feature type="compositionally biased region" description="Polar residues" evidence="1">
    <location>
        <begin position="188"/>
        <end position="201"/>
    </location>
</feature>
<feature type="domain" description="BZIP" evidence="2">
    <location>
        <begin position="504"/>
        <end position="518"/>
    </location>
</feature>
<sequence>MAAPLAGLLGCSFEHFWRRPGLLPQRPLDGRASLDTLRLLAPAPCAHCAPGCLVVTNTLRSPTGTVAPCACVALGKNITHQPAVARALRSTSLRLFDCQHALAHLGHALALADKVRHPSLTPPYTNDPRSSAAESVPARDTSVIYQGRSWSSRRDHRASEEETQMSRPPAAGFLPSPTDDASRRPQHATPQMSPTHPQLSMNPYVREGYQEGVANHPMSLPPMRQLSTSPPTPSSERRPGNLHSILNPQDALAEQQQARRRSASQMESPSPVETQHPPSLPSISRPTSVGSTRGEIAPPRPFQPPPSRMPGRHLLSPRSPNLHRTQSLGVLGAPTGTIDAHQSPFLSPSTRPSGSEAIVSQPPLPTPPVGLRAGYFPPVPPTAPTPPPGINPLRDIRRQSQNFPQSGSASPIMSYSPYSQPASVSSSQFENSSQQGSYVTVSNGQQSQQDYGNPPIAMETERNFIPMAPSSQSSIQIMTIKSQQGHQVQIPVDVQAASKLADEKRKRNAGASARFRARRKEKEREASMSIARLEQQIREAAEDIDFYRNERDYFKSVVFAQPGAERHYARPPSPRLRRISVAPSVSSSGRGPRSGSPYSSYSDSPEANPERNVRRRTSSYHPPPGAVPTHINGTNSQHQPYPTASFPPMNPPPTTRAPLPPPPPPQSYDPRDPRAFSEGQVPSSHGLGFRNPFANEPGRFDNRHWAPGQGRDSRD</sequence>
<name>A0A9P4QMM3_9PLEO</name>
<feature type="compositionally biased region" description="Pro residues" evidence="1">
    <location>
        <begin position="298"/>
        <end position="308"/>
    </location>
</feature>
<dbReference type="GO" id="GO:0003700">
    <property type="term" value="F:DNA-binding transcription factor activity"/>
    <property type="evidence" value="ECO:0007669"/>
    <property type="project" value="InterPro"/>
</dbReference>
<accession>A0A9P4QMM3</accession>
<dbReference type="CDD" id="cd14705">
    <property type="entry name" value="bZIP_Zip1"/>
    <property type="match status" value="1"/>
</dbReference>
<feature type="compositionally biased region" description="Polar residues" evidence="1">
    <location>
        <begin position="631"/>
        <end position="640"/>
    </location>
</feature>
<feature type="compositionally biased region" description="Pro residues" evidence="1">
    <location>
        <begin position="377"/>
        <end position="390"/>
    </location>
</feature>
<feature type="region of interest" description="Disordered" evidence="1">
    <location>
        <begin position="565"/>
        <end position="715"/>
    </location>
</feature>
<feature type="compositionally biased region" description="Polar residues" evidence="1">
    <location>
        <begin position="399"/>
        <end position="413"/>
    </location>
</feature>
<evidence type="ECO:0000313" key="4">
    <source>
        <dbReference type="Proteomes" id="UP000799444"/>
    </source>
</evidence>
<feature type="region of interest" description="Disordered" evidence="1">
    <location>
        <begin position="504"/>
        <end position="527"/>
    </location>
</feature>
<feature type="compositionally biased region" description="Low complexity" evidence="1">
    <location>
        <begin position="414"/>
        <end position="437"/>
    </location>
</feature>
<comment type="caution">
    <text evidence="3">The sequence shown here is derived from an EMBL/GenBank/DDBJ whole genome shotgun (WGS) entry which is preliminary data.</text>
</comment>
<evidence type="ECO:0000313" key="3">
    <source>
        <dbReference type="EMBL" id="KAF2729155.1"/>
    </source>
</evidence>
<feature type="compositionally biased region" description="Pro residues" evidence="1">
    <location>
        <begin position="648"/>
        <end position="667"/>
    </location>
</feature>
<feature type="compositionally biased region" description="Polar residues" evidence="1">
    <location>
        <begin position="122"/>
        <end position="133"/>
    </location>
</feature>
<feature type="compositionally biased region" description="Polar residues" evidence="1">
    <location>
        <begin position="318"/>
        <end position="328"/>
    </location>
</feature>
<feature type="compositionally biased region" description="Polar residues" evidence="1">
    <location>
        <begin position="271"/>
        <end position="291"/>
    </location>
</feature>
<feature type="compositionally biased region" description="Low complexity" evidence="1">
    <location>
        <begin position="580"/>
        <end position="605"/>
    </location>
</feature>
<feature type="compositionally biased region" description="Polar residues" evidence="1">
    <location>
        <begin position="344"/>
        <end position="353"/>
    </location>
</feature>